<feature type="region of interest" description="Disordered" evidence="1">
    <location>
        <begin position="23"/>
        <end position="45"/>
    </location>
</feature>
<feature type="chain" id="PRO_5026327655" evidence="2">
    <location>
        <begin position="21"/>
        <end position="468"/>
    </location>
</feature>
<keyword evidence="2" id="KW-0732">Signal</keyword>
<dbReference type="Gene3D" id="2.30.42.10">
    <property type="match status" value="1"/>
</dbReference>
<dbReference type="Gene3D" id="3.30.750.170">
    <property type="match status" value="1"/>
</dbReference>
<gene>
    <name evidence="4" type="ORF">GRI34_12615</name>
</gene>
<dbReference type="Gene3D" id="3.90.226.10">
    <property type="entry name" value="2-enoyl-CoA Hydratase, Chain A, domain 1"/>
    <property type="match status" value="1"/>
</dbReference>
<feature type="compositionally biased region" description="Gly residues" evidence="1">
    <location>
        <begin position="31"/>
        <end position="42"/>
    </location>
</feature>
<evidence type="ECO:0000256" key="2">
    <source>
        <dbReference type="SAM" id="SignalP"/>
    </source>
</evidence>
<feature type="domain" description="PDZ" evidence="3">
    <location>
        <begin position="103"/>
        <end position="165"/>
    </location>
</feature>
<sequence length="468" mass="49497">MPMGRTILTATLALSLAACGGGGDSSPSGPVTGGGSSGGGGDTTCSLSSRQDWARDVLNEWYLFPDLLNLNVNKAQYNDVQSYIDALVAQAAAQNKDRGFTFLTSIQEENQALQGSRAGLGVRLTSDGVSRLFAAEVYETGPAFGAGFDRGTEILSINGQSVESLFASGGTNAVLNALGPTEPGVRRDFSIRDTSGVTRNVTVTKAEYTLDPISDRYGVVILNDGTDNVGYINLRTFFSDDASSQLRTAFQELKAQGIDKVILDLRYNGGGLVSAANTLGDLMAEGLEGQVFSKTVLRPSKSSQNSTEFFQNLPEQIAVTKLAVIATGSTASASELVTNSFIPYLGENLALVGSNTFGKPVGQSAFDRSACDDRLRAVTFKTVNAADQGEYFNGLASVVQKTCAAQDNIFQPLGNPAEPSISAALDFMAGRTCTSITGVQRAQSSTPQRRLLVKDRPTEFERTNPGLY</sequence>
<dbReference type="GO" id="GO:0007165">
    <property type="term" value="P:signal transduction"/>
    <property type="evidence" value="ECO:0007669"/>
    <property type="project" value="TreeGrafter"/>
</dbReference>
<comment type="caution">
    <text evidence="4">The sequence shown here is derived from an EMBL/GenBank/DDBJ whole genome shotgun (WGS) entry which is preliminary data.</text>
</comment>
<dbReference type="SMART" id="SM00245">
    <property type="entry name" value="TSPc"/>
    <property type="match status" value="1"/>
</dbReference>
<organism evidence="4 5">
    <name type="scientific">Qipengyuania aquimaris</name>
    <dbReference type="NCBI Taxonomy" id="255984"/>
    <lineage>
        <taxon>Bacteria</taxon>
        <taxon>Pseudomonadati</taxon>
        <taxon>Pseudomonadota</taxon>
        <taxon>Alphaproteobacteria</taxon>
        <taxon>Sphingomonadales</taxon>
        <taxon>Erythrobacteraceae</taxon>
        <taxon>Qipengyuania</taxon>
    </lineage>
</organism>
<accession>A0A6I4TQ15</accession>
<dbReference type="GO" id="GO:0030288">
    <property type="term" value="C:outer membrane-bounded periplasmic space"/>
    <property type="evidence" value="ECO:0007669"/>
    <property type="project" value="TreeGrafter"/>
</dbReference>
<dbReference type="PANTHER" id="PTHR32060">
    <property type="entry name" value="TAIL-SPECIFIC PROTEASE"/>
    <property type="match status" value="1"/>
</dbReference>
<proteinExistence type="predicted"/>
<dbReference type="AlphaFoldDB" id="A0A6I4TQ15"/>
<dbReference type="Proteomes" id="UP000432727">
    <property type="component" value="Unassembled WGS sequence"/>
</dbReference>
<dbReference type="GO" id="GO:0004175">
    <property type="term" value="F:endopeptidase activity"/>
    <property type="evidence" value="ECO:0007669"/>
    <property type="project" value="TreeGrafter"/>
</dbReference>
<dbReference type="PROSITE" id="PS51257">
    <property type="entry name" value="PROKAR_LIPOPROTEIN"/>
    <property type="match status" value="1"/>
</dbReference>
<dbReference type="InterPro" id="IPR029045">
    <property type="entry name" value="ClpP/crotonase-like_dom_sf"/>
</dbReference>
<dbReference type="EMBL" id="WTYI01000001">
    <property type="protein sequence ID" value="MXO97260.1"/>
    <property type="molecule type" value="Genomic_DNA"/>
</dbReference>
<dbReference type="PROSITE" id="PS50106">
    <property type="entry name" value="PDZ"/>
    <property type="match status" value="1"/>
</dbReference>
<dbReference type="InterPro" id="IPR005151">
    <property type="entry name" value="Tail-specific_protease"/>
</dbReference>
<dbReference type="GO" id="GO:0008236">
    <property type="term" value="F:serine-type peptidase activity"/>
    <property type="evidence" value="ECO:0007669"/>
    <property type="project" value="InterPro"/>
</dbReference>
<evidence type="ECO:0000256" key="1">
    <source>
        <dbReference type="SAM" id="MobiDB-lite"/>
    </source>
</evidence>
<dbReference type="SUPFAM" id="SSF52096">
    <property type="entry name" value="ClpP/crotonase"/>
    <property type="match status" value="1"/>
</dbReference>
<dbReference type="InterPro" id="IPR001478">
    <property type="entry name" value="PDZ"/>
</dbReference>
<evidence type="ECO:0000259" key="3">
    <source>
        <dbReference type="PROSITE" id="PS50106"/>
    </source>
</evidence>
<evidence type="ECO:0000313" key="4">
    <source>
        <dbReference type="EMBL" id="MXO97260.1"/>
    </source>
</evidence>
<dbReference type="CDD" id="cd07561">
    <property type="entry name" value="Peptidase_S41_CPP_like"/>
    <property type="match status" value="1"/>
</dbReference>
<dbReference type="PANTHER" id="PTHR32060:SF30">
    <property type="entry name" value="CARBOXY-TERMINAL PROCESSING PROTEASE CTPA"/>
    <property type="match status" value="1"/>
</dbReference>
<dbReference type="GO" id="GO:0006508">
    <property type="term" value="P:proteolysis"/>
    <property type="evidence" value="ECO:0007669"/>
    <property type="project" value="InterPro"/>
</dbReference>
<feature type="signal peptide" evidence="2">
    <location>
        <begin position="1"/>
        <end position="20"/>
    </location>
</feature>
<name>A0A6I4TQ15_9SPHN</name>
<evidence type="ECO:0000313" key="5">
    <source>
        <dbReference type="Proteomes" id="UP000432727"/>
    </source>
</evidence>
<dbReference type="OrthoDB" id="7168509at2"/>
<reference evidence="4 5" key="1">
    <citation type="submission" date="2019-12" db="EMBL/GenBank/DDBJ databases">
        <title>Genomic-based taxomic classification of the family Erythrobacteraceae.</title>
        <authorList>
            <person name="Xu L."/>
        </authorList>
    </citation>
    <scope>NUCLEOTIDE SEQUENCE [LARGE SCALE GENOMIC DNA]</scope>
    <source>
        <strain evidence="4 5">JCM 12189</strain>
    </source>
</reference>
<protein>
    <submittedName>
        <fullName evidence="4">Peptidase S41</fullName>
    </submittedName>
</protein>
<dbReference type="Pfam" id="PF03572">
    <property type="entry name" value="Peptidase_S41"/>
    <property type="match status" value="1"/>
</dbReference>
<keyword evidence="5" id="KW-1185">Reference proteome</keyword>
<dbReference type="InterPro" id="IPR036034">
    <property type="entry name" value="PDZ_sf"/>
</dbReference>